<dbReference type="PANTHER" id="PTHR31907">
    <property type="entry name" value="MLP-LIKE PROTEIN 423"/>
    <property type="match status" value="1"/>
</dbReference>
<evidence type="ECO:0000313" key="2">
    <source>
        <dbReference type="EMBL" id="CAI9108413.1"/>
    </source>
</evidence>
<dbReference type="GO" id="GO:0006952">
    <property type="term" value="P:defense response"/>
    <property type="evidence" value="ECO:0007669"/>
    <property type="project" value="InterPro"/>
</dbReference>
<gene>
    <name evidence="2" type="ORF">OLC1_LOCUS16508</name>
</gene>
<dbReference type="SMART" id="SM01037">
    <property type="entry name" value="Bet_v_1"/>
    <property type="match status" value="1"/>
</dbReference>
<dbReference type="CDD" id="cd07816">
    <property type="entry name" value="Bet_v1-like"/>
    <property type="match status" value="1"/>
</dbReference>
<organism evidence="2 3">
    <name type="scientific">Oldenlandia corymbosa var. corymbosa</name>
    <dbReference type="NCBI Taxonomy" id="529605"/>
    <lineage>
        <taxon>Eukaryota</taxon>
        <taxon>Viridiplantae</taxon>
        <taxon>Streptophyta</taxon>
        <taxon>Embryophyta</taxon>
        <taxon>Tracheophyta</taxon>
        <taxon>Spermatophyta</taxon>
        <taxon>Magnoliopsida</taxon>
        <taxon>eudicotyledons</taxon>
        <taxon>Gunneridae</taxon>
        <taxon>Pentapetalae</taxon>
        <taxon>asterids</taxon>
        <taxon>lamiids</taxon>
        <taxon>Gentianales</taxon>
        <taxon>Rubiaceae</taxon>
        <taxon>Rubioideae</taxon>
        <taxon>Spermacoceae</taxon>
        <taxon>Hedyotis-Oldenlandia complex</taxon>
        <taxon>Oldenlandia</taxon>
    </lineage>
</organism>
<reference evidence="2" key="1">
    <citation type="submission" date="2023-03" db="EMBL/GenBank/DDBJ databases">
        <authorList>
            <person name="Julca I."/>
        </authorList>
    </citation>
    <scope>NUCLEOTIDE SEQUENCE</scope>
</reference>
<dbReference type="InterPro" id="IPR000916">
    <property type="entry name" value="Bet_v_I/MLP"/>
</dbReference>
<dbReference type="Proteomes" id="UP001161247">
    <property type="component" value="Chromosome 6"/>
</dbReference>
<dbReference type="InterPro" id="IPR051761">
    <property type="entry name" value="MLP-like_ligand-binding"/>
</dbReference>
<accession>A0AAV1DKI6</accession>
<sequence length="153" mass="17539">MSVQMKKMVSSTEIKLDGNVFHEIFRYRPHHISYMSPKHVQSVDLCDGEWGNVGSVICWNFTTHDGKKKASKNIIEAIDEAKKSITFRVTEGDIKAVYKSFAFTVQVDKVGDNNLVTWTLEYEKQDENTPEPDGLMKLCFILTKDIEAYNLKN</sequence>
<proteinExistence type="predicted"/>
<keyword evidence="3" id="KW-1185">Reference proteome</keyword>
<dbReference type="Gene3D" id="3.30.530.20">
    <property type="match status" value="1"/>
</dbReference>
<dbReference type="Pfam" id="PF00407">
    <property type="entry name" value="Bet_v_1"/>
    <property type="match status" value="1"/>
</dbReference>
<dbReference type="InterPro" id="IPR023393">
    <property type="entry name" value="START-like_dom_sf"/>
</dbReference>
<evidence type="ECO:0000259" key="1">
    <source>
        <dbReference type="SMART" id="SM01037"/>
    </source>
</evidence>
<name>A0AAV1DKI6_OLDCO</name>
<dbReference type="EMBL" id="OX459123">
    <property type="protein sequence ID" value="CAI9108413.1"/>
    <property type="molecule type" value="Genomic_DNA"/>
</dbReference>
<evidence type="ECO:0000313" key="3">
    <source>
        <dbReference type="Proteomes" id="UP001161247"/>
    </source>
</evidence>
<dbReference type="SUPFAM" id="SSF55961">
    <property type="entry name" value="Bet v1-like"/>
    <property type="match status" value="1"/>
</dbReference>
<feature type="domain" description="Bet v I/Major latex protein" evidence="1">
    <location>
        <begin position="5"/>
        <end position="153"/>
    </location>
</feature>
<dbReference type="AlphaFoldDB" id="A0AAV1DKI6"/>
<protein>
    <submittedName>
        <fullName evidence="2">OLC1v1007996C1</fullName>
    </submittedName>
</protein>